<evidence type="ECO:0000259" key="1">
    <source>
        <dbReference type="PROSITE" id="PS51186"/>
    </source>
</evidence>
<comment type="caution">
    <text evidence="2">The sequence shown here is derived from an EMBL/GenBank/DDBJ whole genome shotgun (WGS) entry which is preliminary data.</text>
</comment>
<dbReference type="CDD" id="cd04301">
    <property type="entry name" value="NAT_SF"/>
    <property type="match status" value="1"/>
</dbReference>
<accession>A0A423HR59</accession>
<dbReference type="InterPro" id="IPR016181">
    <property type="entry name" value="Acyl_CoA_acyltransferase"/>
</dbReference>
<sequence>MTTLLYRRFQPGDAPAVSQLFHQIYGDHYPRPDVYLPNMISQHNADGQWFSMLAVDGERVLGHAALCRDSLSDNPELALSVVHPAARGQRIATHLGRDLLLQSSAQGVKNVLIKQVTHHIHTQRMAHTIGFHSTGLLPDYAPSPLTKPLLETMVLGCYLVEGHTRPLPDIQWPVSCRRLMQRLCDVFGTYRATTSPAPMPLQIRQNHQRYVVVIHRLNDALLDQLRRLPSHWLISAKIELSRHFAEDLHRLTMLGFTFSGLMPTLHSNGWFALFHRGVQPRHLSLHCPDMQQLHDNLQRDVRALDSTCSAA</sequence>
<dbReference type="GO" id="GO:0016747">
    <property type="term" value="F:acyltransferase activity, transferring groups other than amino-acyl groups"/>
    <property type="evidence" value="ECO:0007669"/>
    <property type="project" value="InterPro"/>
</dbReference>
<protein>
    <submittedName>
        <fullName evidence="2">GNAT family N-acetyltransferase</fullName>
    </submittedName>
</protein>
<evidence type="ECO:0000313" key="2">
    <source>
        <dbReference type="EMBL" id="RON15558.1"/>
    </source>
</evidence>
<proteinExistence type="predicted"/>
<dbReference type="Gene3D" id="3.40.630.30">
    <property type="match status" value="1"/>
</dbReference>
<dbReference type="AlphaFoldDB" id="A0A423HR59"/>
<dbReference type="SUPFAM" id="SSF55729">
    <property type="entry name" value="Acyl-CoA N-acyltransferases (Nat)"/>
    <property type="match status" value="1"/>
</dbReference>
<reference evidence="2 3" key="1">
    <citation type="submission" date="2016-10" db="EMBL/GenBank/DDBJ databases">
        <title>Comparative genome analysis of multiple Pseudomonas spp. focuses on biocontrol and plant growth promoting traits.</title>
        <authorList>
            <person name="Tao X.-Y."/>
            <person name="Taylor C.G."/>
        </authorList>
    </citation>
    <scope>NUCLEOTIDE SEQUENCE [LARGE SCALE GENOMIC DNA]</scope>
    <source>
        <strain evidence="2 3">38D7</strain>
    </source>
</reference>
<dbReference type="RefSeq" id="WP_123436257.1">
    <property type="nucleotide sequence ID" value="NZ_MOBK01000017.1"/>
</dbReference>
<dbReference type="Pfam" id="PF00583">
    <property type="entry name" value="Acetyltransf_1"/>
    <property type="match status" value="1"/>
</dbReference>
<feature type="domain" description="N-acetyltransferase" evidence="1">
    <location>
        <begin position="4"/>
        <end position="150"/>
    </location>
</feature>
<organism evidence="2 3">
    <name type="scientific">Pseudomonas brassicacearum</name>
    <dbReference type="NCBI Taxonomy" id="930166"/>
    <lineage>
        <taxon>Bacteria</taxon>
        <taxon>Pseudomonadati</taxon>
        <taxon>Pseudomonadota</taxon>
        <taxon>Gammaproteobacteria</taxon>
        <taxon>Pseudomonadales</taxon>
        <taxon>Pseudomonadaceae</taxon>
        <taxon>Pseudomonas</taxon>
    </lineage>
</organism>
<evidence type="ECO:0000313" key="3">
    <source>
        <dbReference type="Proteomes" id="UP000285636"/>
    </source>
</evidence>
<gene>
    <name evidence="2" type="ORF">BK660_27710</name>
</gene>
<keyword evidence="2" id="KW-0808">Transferase</keyword>
<dbReference type="EMBL" id="MOBK01000017">
    <property type="protein sequence ID" value="RON15558.1"/>
    <property type="molecule type" value="Genomic_DNA"/>
</dbReference>
<dbReference type="PROSITE" id="PS51186">
    <property type="entry name" value="GNAT"/>
    <property type="match status" value="1"/>
</dbReference>
<dbReference type="Proteomes" id="UP000285636">
    <property type="component" value="Unassembled WGS sequence"/>
</dbReference>
<name>A0A423HR59_9PSED</name>
<dbReference type="InterPro" id="IPR000182">
    <property type="entry name" value="GNAT_dom"/>
</dbReference>